<evidence type="ECO:0000313" key="2">
    <source>
        <dbReference type="Proteomes" id="UP000254621"/>
    </source>
</evidence>
<protein>
    <submittedName>
        <fullName evidence="1">Uncharacterized protein</fullName>
    </submittedName>
</protein>
<dbReference type="AlphaFoldDB" id="A0A380P970"/>
<name>A0A380P970_WEIVI</name>
<organism evidence="1 2">
    <name type="scientific">Weissella viridescens</name>
    <name type="common">Lactobacillus viridescens</name>
    <dbReference type="NCBI Taxonomy" id="1629"/>
    <lineage>
        <taxon>Bacteria</taxon>
        <taxon>Bacillati</taxon>
        <taxon>Bacillota</taxon>
        <taxon>Bacilli</taxon>
        <taxon>Lactobacillales</taxon>
        <taxon>Lactobacillaceae</taxon>
        <taxon>Weissella</taxon>
    </lineage>
</organism>
<evidence type="ECO:0000313" key="1">
    <source>
        <dbReference type="EMBL" id="SUP61394.1"/>
    </source>
</evidence>
<sequence>MTTKVLKKMNMNLANAYTKVLDIKENLMQIYYITKKRPTLNGRLSNEFGNSIIPWRA</sequence>
<proteinExistence type="predicted"/>
<accession>A0A380P970</accession>
<dbReference type="EMBL" id="UHIV01000007">
    <property type="protein sequence ID" value="SUP61394.1"/>
    <property type="molecule type" value="Genomic_DNA"/>
</dbReference>
<reference evidence="1 2" key="1">
    <citation type="submission" date="2018-06" db="EMBL/GenBank/DDBJ databases">
        <authorList>
            <consortium name="Pathogen Informatics"/>
            <person name="Doyle S."/>
        </authorList>
    </citation>
    <scope>NUCLEOTIDE SEQUENCE [LARGE SCALE GENOMIC DNA]</scope>
    <source>
        <strain evidence="1 2">NCTC13645</strain>
    </source>
</reference>
<dbReference type="Proteomes" id="UP000254621">
    <property type="component" value="Unassembled WGS sequence"/>
</dbReference>
<gene>
    <name evidence="1" type="ORF">NCTC13645_02549</name>
</gene>